<proteinExistence type="predicted"/>
<evidence type="ECO:0000313" key="2">
    <source>
        <dbReference type="EMBL" id="KAG2281823.1"/>
    </source>
</evidence>
<keyword evidence="1" id="KW-1133">Transmembrane helix</keyword>
<organism evidence="2 3">
    <name type="scientific">Brassica carinata</name>
    <name type="common">Ethiopian mustard</name>
    <name type="synonym">Abyssinian cabbage</name>
    <dbReference type="NCBI Taxonomy" id="52824"/>
    <lineage>
        <taxon>Eukaryota</taxon>
        <taxon>Viridiplantae</taxon>
        <taxon>Streptophyta</taxon>
        <taxon>Embryophyta</taxon>
        <taxon>Tracheophyta</taxon>
        <taxon>Spermatophyta</taxon>
        <taxon>Magnoliopsida</taxon>
        <taxon>eudicotyledons</taxon>
        <taxon>Gunneridae</taxon>
        <taxon>Pentapetalae</taxon>
        <taxon>rosids</taxon>
        <taxon>malvids</taxon>
        <taxon>Brassicales</taxon>
        <taxon>Brassicaceae</taxon>
        <taxon>Brassiceae</taxon>
        <taxon>Brassica</taxon>
    </lineage>
</organism>
<dbReference type="EMBL" id="JAAMPC010000011">
    <property type="protein sequence ID" value="KAG2281823.1"/>
    <property type="molecule type" value="Genomic_DNA"/>
</dbReference>
<comment type="caution">
    <text evidence="2">The sequence shown here is derived from an EMBL/GenBank/DDBJ whole genome shotgun (WGS) entry which is preliminary data.</text>
</comment>
<evidence type="ECO:0000256" key="1">
    <source>
        <dbReference type="SAM" id="Phobius"/>
    </source>
</evidence>
<feature type="transmembrane region" description="Helical" evidence="1">
    <location>
        <begin position="12"/>
        <end position="32"/>
    </location>
</feature>
<keyword evidence="1" id="KW-0472">Membrane</keyword>
<keyword evidence="3" id="KW-1185">Reference proteome</keyword>
<reference evidence="2 3" key="1">
    <citation type="submission" date="2020-02" db="EMBL/GenBank/DDBJ databases">
        <authorList>
            <person name="Ma Q."/>
            <person name="Huang Y."/>
            <person name="Song X."/>
            <person name="Pei D."/>
        </authorList>
    </citation>
    <scope>NUCLEOTIDE SEQUENCE [LARGE SCALE GENOMIC DNA]</scope>
    <source>
        <strain evidence="2">Sxm20200214</strain>
        <tissue evidence="2">Leaf</tissue>
    </source>
</reference>
<gene>
    <name evidence="2" type="ORF">Bca52824_053043</name>
</gene>
<accession>A0A8X7R8A4</accession>
<protein>
    <submittedName>
        <fullName evidence="2">Uncharacterized protein</fullName>
    </submittedName>
</protein>
<name>A0A8X7R8A4_BRACI</name>
<dbReference type="Proteomes" id="UP000886595">
    <property type="component" value="Unassembled WGS sequence"/>
</dbReference>
<evidence type="ECO:0000313" key="3">
    <source>
        <dbReference type="Proteomes" id="UP000886595"/>
    </source>
</evidence>
<dbReference type="AlphaFoldDB" id="A0A8X7R8A4"/>
<keyword evidence="1" id="KW-0812">Transmembrane</keyword>
<sequence>MAKPPTTTRWFLMIILVLSVSTVCVILVRSTLDSCSVIIGGKISSHQFVEEKLGSAPNTLDFMRKP</sequence>